<dbReference type="EMBL" id="LBBT01000339">
    <property type="protein sequence ID" value="KKY00064.1"/>
    <property type="molecule type" value="Genomic_DNA"/>
</dbReference>
<feature type="signal peptide" evidence="1">
    <location>
        <begin position="1"/>
        <end position="19"/>
    </location>
</feature>
<feature type="chain" id="PRO_5039651229" description="Lipoprotein" evidence="1">
    <location>
        <begin position="20"/>
        <end position="770"/>
    </location>
</feature>
<dbReference type="InterPro" id="IPR021459">
    <property type="entry name" value="GH101-related"/>
</dbReference>
<dbReference type="RefSeq" id="WP_046824192.1">
    <property type="nucleotide sequence ID" value="NZ_LBBT01000339.1"/>
</dbReference>
<evidence type="ECO:0000313" key="3">
    <source>
        <dbReference type="Proteomes" id="UP000034407"/>
    </source>
</evidence>
<evidence type="ECO:0008006" key="4">
    <source>
        <dbReference type="Google" id="ProtNLM"/>
    </source>
</evidence>
<protein>
    <recommendedName>
        <fullName evidence="4">Lipoprotein</fullName>
    </recommendedName>
</protein>
<evidence type="ECO:0000313" key="2">
    <source>
        <dbReference type="EMBL" id="KKY00064.1"/>
    </source>
</evidence>
<comment type="caution">
    <text evidence="2">The sequence shown here is derived from an EMBL/GenBank/DDBJ whole genome shotgun (WGS) entry which is preliminary data.</text>
</comment>
<dbReference type="AlphaFoldDB" id="A0A0M3DF17"/>
<dbReference type="Pfam" id="PF11308">
    <property type="entry name" value="Glyco_hydro_129"/>
    <property type="match status" value="1"/>
</dbReference>
<evidence type="ECO:0000256" key="1">
    <source>
        <dbReference type="SAM" id="SignalP"/>
    </source>
</evidence>
<sequence length="770" mass="89155">MNKKISLLLSFVLIGTSLAGCSNVLTKSDEDISAKVEKVNNLDFKYDVNPKNFQVSVDVDGKKEIISEPMKERSVTNLKKKDNEISWTYPDEHINVDIKKKDNYLDVDIKSTSKEANTFTWPSVSGESYVIPINEGKFIPSNDKYWKEYLNEQIFNTIESFSMQFFSVNKSNFAATYIMKNKYNDEIKFDTKSNIKFDFTHEYPSINKNKDYGFRVYITDKNVNDVAKNYKNFVIENGEFKTLAQKAKENKNIEKLYGAPQIYFWDKSIITVDDIKWNLLRQNMDEEFINWMKELLNTKVEDGKEVSNVLDAVKNQDYVDKYQKQTIVRGFNSVMMLKEFYNPNVFKDLNKETQDVVKKGINNLNRNELILLNKELLKSKLKDSTTPTTYWARNNTIDVLDDMKKSGLDNAWIGFDDLEAGYVSPEFVKKANDYGYLVGPYDSYHSIHKPGEEKWSTAKFDDKSLYDNATVEDKNGKKLEGFQGTGRKLNPTLAMPSVKSRVNKILNEGYKFNSWFIDCDATGEIYDDYSKNHITTQEQDLNARLKRMSYIRDDKNMVVGSEGGNDFASTTIAFAHGLETPAFSWVDPDMNKNKESEYYVGKYYSPTGGVPEVFAKQVPVKDLYKKIFIDPAYSLPLFRLVYNDSVVTSDHWLWGTFKIQGEVENRMMKEVLYNTAPMYHIDKSEWEKHKKEILSHDKVWSEFDKKAINKPMTDFEFLSSDRLVQTTCYGDDLRVVANFSNKDFKYKNDTVKANSLIIYDNGGKTAYSPK</sequence>
<reference evidence="2 3" key="1">
    <citation type="submission" date="2015-04" db="EMBL/GenBank/DDBJ databases">
        <title>Microcin producing Clostridium sp. JC272T.</title>
        <authorList>
            <person name="Jyothsna T."/>
            <person name="Sasikala C."/>
            <person name="Ramana C."/>
        </authorList>
    </citation>
    <scope>NUCLEOTIDE SEQUENCE [LARGE SCALE GENOMIC DNA]</scope>
    <source>
        <strain evidence="2 3">JC272</strain>
    </source>
</reference>
<dbReference type="Proteomes" id="UP000034407">
    <property type="component" value="Unassembled WGS sequence"/>
</dbReference>
<organism evidence="2 3">
    <name type="scientific">Paraclostridium benzoelyticum</name>
    <dbReference type="NCBI Taxonomy" id="1629550"/>
    <lineage>
        <taxon>Bacteria</taxon>
        <taxon>Bacillati</taxon>
        <taxon>Bacillota</taxon>
        <taxon>Clostridia</taxon>
        <taxon>Peptostreptococcales</taxon>
        <taxon>Peptostreptococcaceae</taxon>
        <taxon>Paraclostridium</taxon>
    </lineage>
</organism>
<name>A0A0M3DF17_9FIRM</name>
<keyword evidence="3" id="KW-1185">Reference proteome</keyword>
<dbReference type="PROSITE" id="PS51257">
    <property type="entry name" value="PROKAR_LIPOPROTEIN"/>
    <property type="match status" value="1"/>
</dbReference>
<proteinExistence type="predicted"/>
<gene>
    <name evidence="2" type="ORF">VN21_16310</name>
</gene>
<keyword evidence="1" id="KW-0732">Signal</keyword>
<accession>A0A0M3DF17</accession>
<dbReference type="OrthoDB" id="2496946at2"/>
<dbReference type="PATRIC" id="fig|1629550.3.peg.2766"/>